<protein>
    <recommendedName>
        <fullName evidence="1">Tautomerase cis-CaaD-like domain-containing protein</fullName>
    </recommendedName>
</protein>
<evidence type="ECO:0000313" key="2">
    <source>
        <dbReference type="EMBL" id="CEI63307.1"/>
    </source>
</evidence>
<reference evidence="3" key="1">
    <citation type="submission" date="2014-10" db="EMBL/GenBank/DDBJ databases">
        <authorList>
            <person name="King R."/>
        </authorList>
    </citation>
    <scope>NUCLEOTIDE SEQUENCE [LARGE SCALE GENOMIC DNA]</scope>
    <source>
        <strain evidence="3">A3/5</strain>
    </source>
</reference>
<sequence length="153" mass="17640">MPLWVIYHTPDIFLDDASKQELAKDITSFYTNVGLPAFYAIVNFIPLPAGSLWKGGEIPDKPFVRMAVDHIAVRLDNSVEEYNRVTELVEKALKPHIADKGYDYEYHIDETERGLWRIDGFIPPPFNSDAEKEWARLNKAVPYTADKIENYNH</sequence>
<evidence type="ECO:0000259" key="1">
    <source>
        <dbReference type="Pfam" id="PF14832"/>
    </source>
</evidence>
<dbReference type="InterPro" id="IPR014347">
    <property type="entry name" value="Tautomerase/MIF_sf"/>
</dbReference>
<evidence type="ECO:0000313" key="3">
    <source>
        <dbReference type="Proteomes" id="UP000245910"/>
    </source>
</evidence>
<dbReference type="Pfam" id="PF14832">
    <property type="entry name" value="Tautomerase_3"/>
    <property type="match status" value="1"/>
</dbReference>
<keyword evidence="3" id="KW-1185">Reference proteome</keyword>
<dbReference type="Proteomes" id="UP000245910">
    <property type="component" value="Chromosome II"/>
</dbReference>
<dbReference type="EMBL" id="LN649230">
    <property type="protein sequence ID" value="CEI63307.1"/>
    <property type="molecule type" value="Genomic_DNA"/>
</dbReference>
<dbReference type="OrthoDB" id="2129288at2759"/>
<dbReference type="Gene3D" id="3.30.429.10">
    <property type="entry name" value="Macrophage Migration Inhibitory Factor"/>
    <property type="match status" value="1"/>
</dbReference>
<feature type="domain" description="Tautomerase cis-CaaD-like" evidence="1">
    <location>
        <begin position="1"/>
        <end position="139"/>
    </location>
</feature>
<accession>A0A2L2TFV8</accession>
<name>A0A2L2TFV8_9HYPO</name>
<organism evidence="2 3">
    <name type="scientific">Fusarium venenatum</name>
    <dbReference type="NCBI Taxonomy" id="56646"/>
    <lineage>
        <taxon>Eukaryota</taxon>
        <taxon>Fungi</taxon>
        <taxon>Dikarya</taxon>
        <taxon>Ascomycota</taxon>
        <taxon>Pezizomycotina</taxon>
        <taxon>Sordariomycetes</taxon>
        <taxon>Hypocreomycetidae</taxon>
        <taxon>Hypocreales</taxon>
        <taxon>Nectriaceae</taxon>
        <taxon>Fusarium</taxon>
    </lineage>
</organism>
<dbReference type="AlphaFoldDB" id="A0A2L2TFV8"/>
<proteinExistence type="predicted"/>
<dbReference type="InterPro" id="IPR028116">
    <property type="entry name" value="Cis-CaaD-like"/>
</dbReference>